<comment type="caution">
    <text evidence="1">The sequence shown here is derived from an EMBL/GenBank/DDBJ whole genome shotgun (WGS) entry which is preliminary data.</text>
</comment>
<accession>A0AAW4BYV2</accession>
<name>A0AAW4BYV2_PSEPU</name>
<dbReference type="EMBL" id="JADLKB010000040">
    <property type="protein sequence ID" value="MBF8738392.1"/>
    <property type="molecule type" value="Genomic_DNA"/>
</dbReference>
<dbReference type="AlphaFoldDB" id="A0AAW4BYV2"/>
<evidence type="ECO:0000313" key="2">
    <source>
        <dbReference type="Proteomes" id="UP000639504"/>
    </source>
</evidence>
<evidence type="ECO:0008006" key="3">
    <source>
        <dbReference type="Google" id="ProtNLM"/>
    </source>
</evidence>
<dbReference type="RefSeq" id="WP_196183554.1">
    <property type="nucleotide sequence ID" value="NZ_JADLJW010000036.1"/>
</dbReference>
<gene>
    <name evidence="1" type="ORF">IR015_23585</name>
</gene>
<reference evidence="1" key="1">
    <citation type="submission" date="2020-10" db="EMBL/GenBank/DDBJ databases">
        <title>Genome sequences of Pseudomonas isolates.</title>
        <authorList>
            <person name="Wessels L."/>
            <person name="Reich F."/>
            <person name="Hammerl J."/>
        </authorList>
    </citation>
    <scope>NUCLEOTIDE SEQUENCE</scope>
    <source>
        <strain evidence="1">20-MO00640-0</strain>
    </source>
</reference>
<organism evidence="1 2">
    <name type="scientific">Pseudomonas putida</name>
    <name type="common">Arthrobacter siderocapsulatus</name>
    <dbReference type="NCBI Taxonomy" id="303"/>
    <lineage>
        <taxon>Bacteria</taxon>
        <taxon>Pseudomonadati</taxon>
        <taxon>Pseudomonadota</taxon>
        <taxon>Gammaproteobacteria</taxon>
        <taxon>Pseudomonadales</taxon>
        <taxon>Pseudomonadaceae</taxon>
        <taxon>Pseudomonas</taxon>
    </lineage>
</organism>
<sequence>MNSNKLTTVIGRLKNKWSSPQIAYHHKEKCPFLLACTFSSGLSDREISDLTHSFPTELLALWRLSKKSELFKDNLYGQWGIEMLTPEESITETEKLQHTRSDETLAGDIVFGRFYGDSELLILTKNGEILACTPLDHRHEWIKAARSLSEFMEKIADAEGAKFWETSH</sequence>
<dbReference type="Proteomes" id="UP000639504">
    <property type="component" value="Unassembled WGS sequence"/>
</dbReference>
<protein>
    <recommendedName>
        <fullName evidence="3">SMI1/KNR4 family protein</fullName>
    </recommendedName>
</protein>
<proteinExistence type="predicted"/>
<evidence type="ECO:0000313" key="1">
    <source>
        <dbReference type="EMBL" id="MBF8738392.1"/>
    </source>
</evidence>